<sequence length="149" mass="16752">MTAPHWEKMKETNKVTGQKVDYKEHNDNAPPRYSAPGALFKRVLRFNANKNCSRCSGTGYIGNFKNISSGRCFECLPDIRWNELMGNLAATCTNDETGETLCEIRYVSPSAHSSTGYIVTNIELPPAENTPIFSTIEEAYEFAKKLYKV</sequence>
<name>A0A7C9IXJ5_9BURK</name>
<evidence type="ECO:0000256" key="1">
    <source>
        <dbReference type="SAM" id="MobiDB-lite"/>
    </source>
</evidence>
<protein>
    <submittedName>
        <fullName evidence="2">Uncharacterized protein</fullName>
    </submittedName>
</protein>
<comment type="caution">
    <text evidence="2">The sequence shown here is derived from an EMBL/GenBank/DDBJ whole genome shotgun (WGS) entry which is preliminary data.</text>
</comment>
<dbReference type="AlphaFoldDB" id="A0A7C9IXJ5"/>
<proteinExistence type="predicted"/>
<reference evidence="2 3" key="1">
    <citation type="submission" date="2019-09" db="EMBL/GenBank/DDBJ databases">
        <title>Identification of Malikia spinosa a prominent benzene-, toluene-, and ethylbenzene-degrading bacterium: enrichment, isolation and whole genome sequencing.</title>
        <authorList>
            <person name="Tancsics A."/>
            <person name="Revesz F."/>
            <person name="Kriszt B."/>
        </authorList>
    </citation>
    <scope>NUCLEOTIDE SEQUENCE [LARGE SCALE GENOMIC DNA]</scope>
    <source>
        <strain evidence="2 3">AB6</strain>
    </source>
</reference>
<gene>
    <name evidence="2" type="ORF">F5985_09960</name>
</gene>
<dbReference type="Proteomes" id="UP000481947">
    <property type="component" value="Unassembled WGS sequence"/>
</dbReference>
<organism evidence="2 3">
    <name type="scientific">Malikia spinosa</name>
    <dbReference type="NCBI Taxonomy" id="86180"/>
    <lineage>
        <taxon>Bacteria</taxon>
        <taxon>Pseudomonadati</taxon>
        <taxon>Pseudomonadota</taxon>
        <taxon>Betaproteobacteria</taxon>
        <taxon>Burkholderiales</taxon>
        <taxon>Comamonadaceae</taxon>
        <taxon>Malikia</taxon>
    </lineage>
</organism>
<dbReference type="RefSeq" id="WP_161125290.1">
    <property type="nucleotide sequence ID" value="NZ_VYSB01000009.1"/>
</dbReference>
<dbReference type="EMBL" id="VYSB01000009">
    <property type="protein sequence ID" value="MYZ52449.1"/>
    <property type="molecule type" value="Genomic_DNA"/>
</dbReference>
<accession>A0A7C9IXJ5</accession>
<feature type="compositionally biased region" description="Basic and acidic residues" evidence="1">
    <location>
        <begin position="1"/>
        <end position="13"/>
    </location>
</feature>
<evidence type="ECO:0000313" key="2">
    <source>
        <dbReference type="EMBL" id="MYZ52449.1"/>
    </source>
</evidence>
<evidence type="ECO:0000313" key="3">
    <source>
        <dbReference type="Proteomes" id="UP000481947"/>
    </source>
</evidence>
<feature type="region of interest" description="Disordered" evidence="1">
    <location>
        <begin position="1"/>
        <end position="30"/>
    </location>
</feature>